<keyword evidence="6" id="KW-0472">Membrane</keyword>
<dbReference type="eggNOG" id="COG2067">
    <property type="taxonomic scope" value="Bacteria"/>
</dbReference>
<evidence type="ECO:0000256" key="8">
    <source>
        <dbReference type="SAM" id="SignalP"/>
    </source>
</evidence>
<evidence type="ECO:0000313" key="10">
    <source>
        <dbReference type="Proteomes" id="UP000027432"/>
    </source>
</evidence>
<dbReference type="OrthoDB" id="9922at2"/>
<dbReference type="Proteomes" id="UP000027432">
    <property type="component" value="Unassembled WGS sequence"/>
</dbReference>
<keyword evidence="10" id="KW-1185">Reference proteome</keyword>
<keyword evidence="4" id="KW-0812">Transmembrane</keyword>
<gene>
    <name evidence="9" type="ORF">TP2_07930</name>
</gene>
<organism evidence="9 10">
    <name type="scientific">Thioclava pacifica DSM 10166</name>
    <dbReference type="NCBI Taxonomy" id="1353537"/>
    <lineage>
        <taxon>Bacteria</taxon>
        <taxon>Pseudomonadati</taxon>
        <taxon>Pseudomonadota</taxon>
        <taxon>Alphaproteobacteria</taxon>
        <taxon>Rhodobacterales</taxon>
        <taxon>Paracoccaceae</taxon>
        <taxon>Thioclava</taxon>
    </lineage>
</organism>
<keyword evidence="7" id="KW-0998">Cell outer membrane</keyword>
<dbReference type="PANTHER" id="PTHR35093:SF8">
    <property type="entry name" value="OUTER MEMBRANE PROTEIN NMB0088-RELATED"/>
    <property type="match status" value="1"/>
</dbReference>
<dbReference type="PANTHER" id="PTHR35093">
    <property type="entry name" value="OUTER MEMBRANE PROTEIN NMB0088-RELATED"/>
    <property type="match status" value="1"/>
</dbReference>
<dbReference type="STRING" id="1353537.TP2_07930"/>
<feature type="signal peptide" evidence="8">
    <location>
        <begin position="1"/>
        <end position="27"/>
    </location>
</feature>
<comment type="caution">
    <text evidence="9">The sequence shown here is derived from an EMBL/GenBank/DDBJ whole genome shotgun (WGS) entry which is preliminary data.</text>
</comment>
<evidence type="ECO:0000256" key="4">
    <source>
        <dbReference type="ARBA" id="ARBA00022692"/>
    </source>
</evidence>
<dbReference type="Pfam" id="PF03349">
    <property type="entry name" value="Toluene_X"/>
    <property type="match status" value="1"/>
</dbReference>
<keyword evidence="3" id="KW-1134">Transmembrane beta strand</keyword>
<dbReference type="RefSeq" id="WP_051692484.1">
    <property type="nucleotide sequence ID" value="NZ_AUND01000023.1"/>
</dbReference>
<comment type="similarity">
    <text evidence="2">Belongs to the OmpP1/FadL family.</text>
</comment>
<proteinExistence type="inferred from homology"/>
<evidence type="ECO:0000256" key="5">
    <source>
        <dbReference type="ARBA" id="ARBA00022729"/>
    </source>
</evidence>
<reference evidence="9 10" key="1">
    <citation type="submission" date="2013-07" db="EMBL/GenBank/DDBJ databases">
        <title>Thioclava pacifica DSM 10166 Genome Sequencing.</title>
        <authorList>
            <person name="Lai Q."/>
            <person name="Shao Z."/>
        </authorList>
    </citation>
    <scope>NUCLEOTIDE SEQUENCE [LARGE SCALE GENOMIC DNA]</scope>
    <source>
        <strain evidence="9 10">DSM 10166</strain>
    </source>
</reference>
<keyword evidence="5 8" id="KW-0732">Signal</keyword>
<comment type="subcellular location">
    <subcellularLocation>
        <location evidence="1">Cell outer membrane</location>
        <topology evidence="1">Multi-pass membrane protein</topology>
    </subcellularLocation>
</comment>
<accession>A0A074J8F7</accession>
<dbReference type="GO" id="GO:0009279">
    <property type="term" value="C:cell outer membrane"/>
    <property type="evidence" value="ECO:0007669"/>
    <property type="project" value="UniProtKB-SubCell"/>
</dbReference>
<dbReference type="Gene3D" id="2.40.160.60">
    <property type="entry name" value="Outer membrane protein transport protein (OMPP1/FadL/TodX)"/>
    <property type="match status" value="1"/>
</dbReference>
<evidence type="ECO:0000256" key="2">
    <source>
        <dbReference type="ARBA" id="ARBA00008163"/>
    </source>
</evidence>
<feature type="chain" id="PRO_5001696088" description="Hydrocarbon degradation protein" evidence="8">
    <location>
        <begin position="28"/>
        <end position="423"/>
    </location>
</feature>
<name>A0A074J8F7_9RHOB</name>
<evidence type="ECO:0008006" key="11">
    <source>
        <dbReference type="Google" id="ProtNLM"/>
    </source>
</evidence>
<dbReference type="SUPFAM" id="SSF56935">
    <property type="entry name" value="Porins"/>
    <property type="match status" value="1"/>
</dbReference>
<protein>
    <recommendedName>
        <fullName evidence="11">Hydrocarbon degradation protein</fullName>
    </recommendedName>
</protein>
<evidence type="ECO:0000256" key="1">
    <source>
        <dbReference type="ARBA" id="ARBA00004571"/>
    </source>
</evidence>
<evidence type="ECO:0000256" key="7">
    <source>
        <dbReference type="ARBA" id="ARBA00023237"/>
    </source>
</evidence>
<dbReference type="GO" id="GO:0015483">
    <property type="term" value="F:long-chain fatty acid transporting porin activity"/>
    <property type="evidence" value="ECO:0007669"/>
    <property type="project" value="TreeGrafter"/>
</dbReference>
<evidence type="ECO:0000313" key="9">
    <source>
        <dbReference type="EMBL" id="KEO52859.1"/>
    </source>
</evidence>
<evidence type="ECO:0000256" key="3">
    <source>
        <dbReference type="ARBA" id="ARBA00022452"/>
    </source>
</evidence>
<dbReference type="EMBL" id="AUND01000023">
    <property type="protein sequence ID" value="KEO52859.1"/>
    <property type="molecule type" value="Genomic_DNA"/>
</dbReference>
<dbReference type="InterPro" id="IPR005017">
    <property type="entry name" value="OMPP1/FadL/TodX"/>
</dbReference>
<sequence length="423" mass="44725">MTKLKTPRFSGLAALCLAAAVPSVASATEGYFALAYGPAQRGVGGAGVAYSVDPMSAAINPANIADIGHQMTFGVEAFSPRRGFTATGAPPLPEGKVESGHEWFPIPNFGYNRPLANGGALNVMVYGNGGMNTSYPAVFNPYCGDGGGYGVFCAGKAGVDLMQLFASVGYGRKDGNFSWGIAPTVAVQRFSARGLNMFDQEGYTASPGKLTGNGYDFSTGIGLRAGIKYEINPQFTIGLSGQTRFKMSKFDKYAGLFEGNGSFDIPASVTAGVAFKPRSDLTVMLDYQKIFYSAIGAVGNPNTALPFGAPGGAGFGWDDVDVLRIGAEWQQSPDMTWRFGYAHATNPIGPEDVVLGVLAPGVVEHHISFGGAKKLNDRDTLDFAVNYVLPHKVKGPSFLYPDGSEVELEMKQISASIGWSRRF</sequence>
<dbReference type="AlphaFoldDB" id="A0A074J8F7"/>
<evidence type="ECO:0000256" key="6">
    <source>
        <dbReference type="ARBA" id="ARBA00023136"/>
    </source>
</evidence>